<name>A0A8W7P6V1_ANOCL</name>
<feature type="transmembrane region" description="Helical" evidence="1">
    <location>
        <begin position="77"/>
        <end position="97"/>
    </location>
</feature>
<keyword evidence="1" id="KW-0472">Membrane</keyword>
<evidence type="ECO:0000313" key="2">
    <source>
        <dbReference type="EnsemblMetazoa" id="ACOM026593-PA.1"/>
    </source>
</evidence>
<protein>
    <submittedName>
        <fullName evidence="2">Uncharacterized protein</fullName>
    </submittedName>
</protein>
<accession>A0A8W7P6V1</accession>
<keyword evidence="1" id="KW-0812">Transmembrane</keyword>
<keyword evidence="1" id="KW-1133">Transmembrane helix</keyword>
<organism evidence="2">
    <name type="scientific">Anopheles coluzzii</name>
    <name type="common">African malaria mosquito</name>
    <dbReference type="NCBI Taxonomy" id="1518534"/>
    <lineage>
        <taxon>Eukaryota</taxon>
        <taxon>Metazoa</taxon>
        <taxon>Ecdysozoa</taxon>
        <taxon>Arthropoda</taxon>
        <taxon>Hexapoda</taxon>
        <taxon>Insecta</taxon>
        <taxon>Pterygota</taxon>
        <taxon>Neoptera</taxon>
        <taxon>Endopterygota</taxon>
        <taxon>Diptera</taxon>
        <taxon>Nematocera</taxon>
        <taxon>Culicoidea</taxon>
        <taxon>Culicidae</taxon>
        <taxon>Anophelinae</taxon>
        <taxon>Anopheles</taxon>
    </lineage>
</organism>
<dbReference type="Proteomes" id="UP000075882">
    <property type="component" value="Unassembled WGS sequence"/>
</dbReference>
<proteinExistence type="predicted"/>
<evidence type="ECO:0000256" key="1">
    <source>
        <dbReference type="SAM" id="Phobius"/>
    </source>
</evidence>
<sequence>MSTSKSSRDSRSCFTLCTTDFISSIKSDTVFSRRSDELQHSSYSTTRQSSIVSTDRNFSADRPAAATTPLRIVPNSGLLVVVVVLFAVVVPLLPLLLKLFE</sequence>
<dbReference type="EnsemblMetazoa" id="ACOM026593-RA">
    <property type="protein sequence ID" value="ACOM026593-PA.1"/>
    <property type="gene ID" value="ACOM026593"/>
</dbReference>
<reference evidence="2" key="1">
    <citation type="submission" date="2022-08" db="UniProtKB">
        <authorList>
            <consortium name="EnsemblMetazoa"/>
        </authorList>
    </citation>
    <scope>IDENTIFICATION</scope>
</reference>
<dbReference type="AlphaFoldDB" id="A0A8W7P6V1"/>